<keyword evidence="1" id="KW-0732">Signal</keyword>
<dbReference type="AlphaFoldDB" id="A0ABD3H0Q2"/>
<proteinExistence type="predicted"/>
<protein>
    <submittedName>
        <fullName evidence="2">Uncharacterized protein</fullName>
    </submittedName>
</protein>
<keyword evidence="3" id="KW-1185">Reference proteome</keyword>
<comment type="caution">
    <text evidence="2">The sequence shown here is derived from an EMBL/GenBank/DDBJ whole genome shotgun (WGS) entry which is preliminary data.</text>
</comment>
<dbReference type="EMBL" id="JBJQOH010000006">
    <property type="protein sequence ID" value="KAL3685112.1"/>
    <property type="molecule type" value="Genomic_DNA"/>
</dbReference>
<evidence type="ECO:0000256" key="1">
    <source>
        <dbReference type="SAM" id="SignalP"/>
    </source>
</evidence>
<dbReference type="Proteomes" id="UP001633002">
    <property type="component" value="Unassembled WGS sequence"/>
</dbReference>
<gene>
    <name evidence="2" type="ORF">R1sor_003134</name>
</gene>
<name>A0ABD3H0Q2_9MARC</name>
<organism evidence="2 3">
    <name type="scientific">Riccia sorocarpa</name>
    <dbReference type="NCBI Taxonomy" id="122646"/>
    <lineage>
        <taxon>Eukaryota</taxon>
        <taxon>Viridiplantae</taxon>
        <taxon>Streptophyta</taxon>
        <taxon>Embryophyta</taxon>
        <taxon>Marchantiophyta</taxon>
        <taxon>Marchantiopsida</taxon>
        <taxon>Marchantiidae</taxon>
        <taxon>Marchantiales</taxon>
        <taxon>Ricciaceae</taxon>
        <taxon>Riccia</taxon>
    </lineage>
</organism>
<evidence type="ECO:0000313" key="2">
    <source>
        <dbReference type="EMBL" id="KAL3685112.1"/>
    </source>
</evidence>
<accession>A0ABD3H0Q2</accession>
<feature type="signal peptide" evidence="1">
    <location>
        <begin position="1"/>
        <end position="16"/>
    </location>
</feature>
<sequence>MAFASPLASLFAYVAAVLVVNPILEDDELVLSEEELEVVGNGSHETQGRALSRTGSEKHICTTAIKAHPSCFRAQTEHANYMKAERWWNQREDILARITKEERRYTVSNRQHNQRRVMHFKATIGRGRKRMAWTQFLYPLVRDEFERLRNACVKFSPGVLRSMAKAVLCGANHPQFTPQTVMPDCPKPLIERINSRWIQSFQEHFNIVHRAQTSKLMVSQAKQERIERSVAVHLRMLAGQFQSGQLDENLLENTDETHFMINMDNGKTLGSRGDNDVKYDDVVSGGQGMTMVVKVTGGVHARIGTPFMIFANQDCNYPIGNVPDNVPGVAYRTTKKTFITSA</sequence>
<evidence type="ECO:0000313" key="3">
    <source>
        <dbReference type="Proteomes" id="UP001633002"/>
    </source>
</evidence>
<reference evidence="2 3" key="1">
    <citation type="submission" date="2024-09" db="EMBL/GenBank/DDBJ databases">
        <title>Chromosome-scale assembly of Riccia sorocarpa.</title>
        <authorList>
            <person name="Paukszto L."/>
        </authorList>
    </citation>
    <scope>NUCLEOTIDE SEQUENCE [LARGE SCALE GENOMIC DNA]</scope>
    <source>
        <strain evidence="2">LP-2024</strain>
        <tissue evidence="2">Aerial parts of the thallus</tissue>
    </source>
</reference>
<feature type="chain" id="PRO_5044893128" evidence="1">
    <location>
        <begin position="17"/>
        <end position="342"/>
    </location>
</feature>